<evidence type="ECO:0000256" key="2">
    <source>
        <dbReference type="ARBA" id="ARBA00022475"/>
    </source>
</evidence>
<evidence type="ECO:0000256" key="7">
    <source>
        <dbReference type="SAM" id="Phobius"/>
    </source>
</evidence>
<protein>
    <submittedName>
        <fullName evidence="9">MFS transporter</fullName>
    </submittedName>
</protein>
<keyword evidence="3 7" id="KW-0812">Transmembrane</keyword>
<feature type="transmembrane region" description="Helical" evidence="7">
    <location>
        <begin position="297"/>
        <end position="315"/>
    </location>
</feature>
<evidence type="ECO:0000259" key="8">
    <source>
        <dbReference type="PROSITE" id="PS50850"/>
    </source>
</evidence>
<reference evidence="9" key="1">
    <citation type="submission" date="2022-06" db="EMBL/GenBank/DDBJ databases">
        <title>CFH 74404 Thermomicrobiaceae sp.</title>
        <authorList>
            <person name="Ming H."/>
            <person name="Li W.-J."/>
            <person name="Zhao Z."/>
        </authorList>
    </citation>
    <scope>NUCLEOTIDE SEQUENCE</scope>
    <source>
        <strain evidence="9">CFH 74404</strain>
    </source>
</reference>
<keyword evidence="4 7" id="KW-1133">Transmembrane helix</keyword>
<evidence type="ECO:0000256" key="1">
    <source>
        <dbReference type="ARBA" id="ARBA00004651"/>
    </source>
</evidence>
<name>A0AA41WCU8_9BACT</name>
<feature type="transmembrane region" description="Helical" evidence="7">
    <location>
        <begin position="91"/>
        <end position="112"/>
    </location>
</feature>
<dbReference type="RefSeq" id="WP_284055933.1">
    <property type="nucleotide sequence ID" value="NZ_JAMSLR010000002.1"/>
</dbReference>
<evidence type="ECO:0000256" key="5">
    <source>
        <dbReference type="ARBA" id="ARBA00023136"/>
    </source>
</evidence>
<evidence type="ECO:0000256" key="4">
    <source>
        <dbReference type="ARBA" id="ARBA00022989"/>
    </source>
</evidence>
<dbReference type="GO" id="GO:0022857">
    <property type="term" value="F:transmembrane transporter activity"/>
    <property type="evidence" value="ECO:0007669"/>
    <property type="project" value="InterPro"/>
</dbReference>
<feature type="transmembrane region" description="Helical" evidence="7">
    <location>
        <begin position="222"/>
        <end position="248"/>
    </location>
</feature>
<proteinExistence type="predicted"/>
<sequence>MCSRSDAPPKLNHGDLNEDSGSSRGLRAFWIGQGISYFGDQLLPFALTWWAVTYTDSAVAVSFVSLIMAVTSAITAPCAGILVDILNHKKLMITTVIVYILIVLISGSAMLLDRVSLVALYAIAFAVASLDQPYLLLQQVLLRELVSPDGLSRANGRLETIRAVVGILSPAFAGYIAAQAIGLLFWVNAITFGVLLLSLLCIEVANVETRGTRAHHSLKEALVFLGHTPHLLVLTFLTAVVSLTLAPLGFLVPLAVKQDFALGSAAAGLSSSAFAVGVLTMSGLLSVFGRSRRVGSLLGISIILLGLGNVLFGFSPVFASALFGSFLAGAGTIATTIFARTLYQRDVPITLLGRVTALRQSLTFVIRPIGILLGGGLAESFGPKASIAGMGSVMTMLGIIALCSRTLRRA</sequence>
<dbReference type="GO" id="GO:0005886">
    <property type="term" value="C:plasma membrane"/>
    <property type="evidence" value="ECO:0007669"/>
    <property type="project" value="UniProtKB-SubCell"/>
</dbReference>
<dbReference type="Pfam" id="PF07690">
    <property type="entry name" value="MFS_1"/>
    <property type="match status" value="1"/>
</dbReference>
<dbReference type="InterPro" id="IPR020846">
    <property type="entry name" value="MFS_dom"/>
</dbReference>
<dbReference type="SUPFAM" id="SSF103473">
    <property type="entry name" value="MFS general substrate transporter"/>
    <property type="match status" value="1"/>
</dbReference>
<feature type="domain" description="Major facilitator superfamily (MFS) profile" evidence="8">
    <location>
        <begin position="223"/>
        <end position="410"/>
    </location>
</feature>
<evidence type="ECO:0000313" key="10">
    <source>
        <dbReference type="Proteomes" id="UP001165306"/>
    </source>
</evidence>
<dbReference type="PANTHER" id="PTHR23513">
    <property type="entry name" value="INTEGRAL MEMBRANE EFFLUX PROTEIN-RELATED"/>
    <property type="match status" value="1"/>
</dbReference>
<feature type="region of interest" description="Disordered" evidence="6">
    <location>
        <begin position="1"/>
        <end position="20"/>
    </location>
</feature>
<feature type="transmembrane region" description="Helical" evidence="7">
    <location>
        <begin position="58"/>
        <end position="79"/>
    </location>
</feature>
<feature type="transmembrane region" description="Helical" evidence="7">
    <location>
        <begin position="364"/>
        <end position="381"/>
    </location>
</feature>
<feature type="transmembrane region" description="Helical" evidence="7">
    <location>
        <begin position="321"/>
        <end position="343"/>
    </location>
</feature>
<accession>A0AA41WCU8</accession>
<keyword evidence="5 7" id="KW-0472">Membrane</keyword>
<keyword evidence="10" id="KW-1185">Reference proteome</keyword>
<feature type="transmembrane region" description="Helical" evidence="7">
    <location>
        <begin position="183"/>
        <end position="202"/>
    </location>
</feature>
<comment type="caution">
    <text evidence="9">The sequence shown here is derived from an EMBL/GenBank/DDBJ whole genome shotgun (WGS) entry which is preliminary data.</text>
</comment>
<organism evidence="9 10">
    <name type="scientific">Thermalbibacter longus</name>
    <dbReference type="NCBI Taxonomy" id="2951981"/>
    <lineage>
        <taxon>Bacteria</taxon>
        <taxon>Pseudomonadati</taxon>
        <taxon>Thermomicrobiota</taxon>
        <taxon>Thermomicrobia</taxon>
        <taxon>Thermomicrobiales</taxon>
        <taxon>Thermomicrobiaceae</taxon>
        <taxon>Thermalbibacter</taxon>
    </lineage>
</organism>
<dbReference type="PANTHER" id="PTHR23513:SF6">
    <property type="entry name" value="MAJOR FACILITATOR SUPERFAMILY ASSOCIATED DOMAIN-CONTAINING PROTEIN"/>
    <property type="match status" value="1"/>
</dbReference>
<evidence type="ECO:0000313" key="9">
    <source>
        <dbReference type="EMBL" id="MCM8748149.1"/>
    </source>
</evidence>
<comment type="subcellular location">
    <subcellularLocation>
        <location evidence="1">Cell membrane</location>
        <topology evidence="1">Multi-pass membrane protein</topology>
    </subcellularLocation>
</comment>
<evidence type="ECO:0000256" key="3">
    <source>
        <dbReference type="ARBA" id="ARBA00022692"/>
    </source>
</evidence>
<dbReference type="PROSITE" id="PS50850">
    <property type="entry name" value="MFS"/>
    <property type="match status" value="1"/>
</dbReference>
<evidence type="ECO:0000256" key="6">
    <source>
        <dbReference type="SAM" id="MobiDB-lite"/>
    </source>
</evidence>
<dbReference type="InterPro" id="IPR036259">
    <property type="entry name" value="MFS_trans_sf"/>
</dbReference>
<gene>
    <name evidence="9" type="ORF">NET02_03240</name>
</gene>
<dbReference type="Proteomes" id="UP001165306">
    <property type="component" value="Unassembled WGS sequence"/>
</dbReference>
<dbReference type="EMBL" id="JAMSLR010000002">
    <property type="protein sequence ID" value="MCM8748149.1"/>
    <property type="molecule type" value="Genomic_DNA"/>
</dbReference>
<dbReference type="CDD" id="cd06173">
    <property type="entry name" value="MFS_MefA_like"/>
    <property type="match status" value="1"/>
</dbReference>
<feature type="transmembrane region" description="Helical" evidence="7">
    <location>
        <begin position="260"/>
        <end position="285"/>
    </location>
</feature>
<feature type="transmembrane region" description="Helical" evidence="7">
    <location>
        <begin position="387"/>
        <end position="407"/>
    </location>
</feature>
<dbReference type="Gene3D" id="1.20.1250.20">
    <property type="entry name" value="MFS general substrate transporter like domains"/>
    <property type="match status" value="1"/>
</dbReference>
<dbReference type="InterPro" id="IPR011701">
    <property type="entry name" value="MFS"/>
</dbReference>
<feature type="transmembrane region" description="Helical" evidence="7">
    <location>
        <begin position="118"/>
        <end position="137"/>
    </location>
</feature>
<dbReference type="AlphaFoldDB" id="A0AA41WCU8"/>
<keyword evidence="2" id="KW-1003">Cell membrane</keyword>